<dbReference type="VEuPathDB" id="TrichDB:TVAG_193290"/>
<reference evidence="2" key="2">
    <citation type="journal article" date="2007" name="Science">
        <title>Draft genome sequence of the sexually transmitted pathogen Trichomonas vaginalis.</title>
        <authorList>
            <person name="Carlton J.M."/>
            <person name="Hirt R.P."/>
            <person name="Silva J.C."/>
            <person name="Delcher A.L."/>
            <person name="Schatz M."/>
            <person name="Zhao Q."/>
            <person name="Wortman J.R."/>
            <person name="Bidwell S.L."/>
            <person name="Alsmark U.C.M."/>
            <person name="Besteiro S."/>
            <person name="Sicheritz-Ponten T."/>
            <person name="Noel C.J."/>
            <person name="Dacks J.B."/>
            <person name="Foster P.G."/>
            <person name="Simillion C."/>
            <person name="Van de Peer Y."/>
            <person name="Miranda-Saavedra D."/>
            <person name="Barton G.J."/>
            <person name="Westrop G.D."/>
            <person name="Mueller S."/>
            <person name="Dessi D."/>
            <person name="Fiori P.L."/>
            <person name="Ren Q."/>
            <person name="Paulsen I."/>
            <person name="Zhang H."/>
            <person name="Bastida-Corcuera F.D."/>
            <person name="Simoes-Barbosa A."/>
            <person name="Brown M.T."/>
            <person name="Hayes R.D."/>
            <person name="Mukherjee M."/>
            <person name="Okumura C.Y."/>
            <person name="Schneider R."/>
            <person name="Smith A.J."/>
            <person name="Vanacova S."/>
            <person name="Villalvazo M."/>
            <person name="Haas B.J."/>
            <person name="Pertea M."/>
            <person name="Feldblyum T.V."/>
            <person name="Utterback T.R."/>
            <person name="Shu C.L."/>
            <person name="Osoegawa K."/>
            <person name="de Jong P.J."/>
            <person name="Hrdy I."/>
            <person name="Horvathova L."/>
            <person name="Zubacova Z."/>
            <person name="Dolezal P."/>
            <person name="Malik S.B."/>
            <person name="Logsdon J.M. Jr."/>
            <person name="Henze K."/>
            <person name="Gupta A."/>
            <person name="Wang C.C."/>
            <person name="Dunne R.L."/>
            <person name="Upcroft J.A."/>
            <person name="Upcroft P."/>
            <person name="White O."/>
            <person name="Salzberg S.L."/>
            <person name="Tang P."/>
            <person name="Chiu C.-H."/>
            <person name="Lee Y.-S."/>
            <person name="Embley T.M."/>
            <person name="Coombs G.H."/>
            <person name="Mottram J.C."/>
            <person name="Tachezy J."/>
            <person name="Fraser-Liggett C.M."/>
            <person name="Johnson P.J."/>
        </authorList>
    </citation>
    <scope>NUCLEOTIDE SEQUENCE [LARGE SCALE GENOMIC DNA]</scope>
    <source>
        <strain evidence="2">G3</strain>
    </source>
</reference>
<dbReference type="EMBL" id="DS113199">
    <property type="protein sequence ID" value="EAY20353.1"/>
    <property type="molecule type" value="Genomic_DNA"/>
</dbReference>
<dbReference type="Proteomes" id="UP000001542">
    <property type="component" value="Unassembled WGS sequence"/>
</dbReference>
<dbReference type="InParanoid" id="A2DH43"/>
<evidence type="ECO:0000256" key="1">
    <source>
        <dbReference type="SAM" id="MobiDB-lite"/>
    </source>
</evidence>
<feature type="region of interest" description="Disordered" evidence="1">
    <location>
        <begin position="301"/>
        <end position="320"/>
    </location>
</feature>
<name>A2DH43_TRIV3</name>
<gene>
    <name evidence="2" type="ORF">TVAG_193290</name>
</gene>
<dbReference type="KEGG" id="tva:5465890"/>
<organism evidence="2 3">
    <name type="scientific">Trichomonas vaginalis (strain ATCC PRA-98 / G3)</name>
    <dbReference type="NCBI Taxonomy" id="412133"/>
    <lineage>
        <taxon>Eukaryota</taxon>
        <taxon>Metamonada</taxon>
        <taxon>Parabasalia</taxon>
        <taxon>Trichomonadida</taxon>
        <taxon>Trichomonadidae</taxon>
        <taxon>Trichomonas</taxon>
    </lineage>
</organism>
<dbReference type="RefSeq" id="XP_001581339.1">
    <property type="nucleotide sequence ID" value="XM_001581289.1"/>
</dbReference>
<protein>
    <submittedName>
        <fullName evidence="2">Uncharacterized protein</fullName>
    </submittedName>
</protein>
<reference evidence="2" key="1">
    <citation type="submission" date="2006-10" db="EMBL/GenBank/DDBJ databases">
        <authorList>
            <person name="Amadeo P."/>
            <person name="Zhao Q."/>
            <person name="Wortman J."/>
            <person name="Fraser-Liggett C."/>
            <person name="Carlton J."/>
        </authorList>
    </citation>
    <scope>NUCLEOTIDE SEQUENCE</scope>
    <source>
        <strain evidence="2">G3</strain>
    </source>
</reference>
<proteinExistence type="predicted"/>
<dbReference type="VEuPathDB" id="TrichDB:TVAGG3_0341280"/>
<evidence type="ECO:0000313" key="2">
    <source>
        <dbReference type="EMBL" id="EAY20353.1"/>
    </source>
</evidence>
<accession>A2DH43</accession>
<evidence type="ECO:0000313" key="3">
    <source>
        <dbReference type="Proteomes" id="UP000001542"/>
    </source>
</evidence>
<keyword evidence="3" id="KW-1185">Reference proteome</keyword>
<sequence>MNGSSSEPAPLDIGDMVQNLREKNTELHQKIIAKKEVINKQRKKQRAMARANWYSMMLYARKRVLLRESASYQNKKNEKLDVFTTAAVQKLASVLRFKAATKVFEETTQKFFEPIRIYSSPPSVPIVEEAVDDASIRFMSRLSFAPSLNLIAPQMVNSIKNVDTYENLRPSPADIEYRTNLIIDDVVSHIEADPIVPSLSDITQPLERFSQDTMILNPINDINIIVSQASLMAVLQTPIAAAVPVVAKEVRKPFRSAMRMAYPRWDLEDPLDIQRDQTWDETKFDEAIQDEINKDILLESQKASKMQRSSPTKVPTSPRHNVESNLISRDLDFQPENEITTQDLPTVGKSGLKPKQFHFDLSSILPGLDDGLYKMIQPIPELVIHTRFFSRSMFEEEMNKPVNYYADLVANDPSQTVPAQSLDFIDEEIDKSLYDLLASGTGMNEVADKLIDFGMQAAEKALATNLAGITYGNVHIALPYLLGAAQIKMHNIDDDKPLLIPPEKKATANPVYITPE</sequence>
<dbReference type="AlphaFoldDB" id="A2DH43"/>